<organism evidence="2 3">
    <name type="scientific">Tanacetum coccineum</name>
    <dbReference type="NCBI Taxonomy" id="301880"/>
    <lineage>
        <taxon>Eukaryota</taxon>
        <taxon>Viridiplantae</taxon>
        <taxon>Streptophyta</taxon>
        <taxon>Embryophyta</taxon>
        <taxon>Tracheophyta</taxon>
        <taxon>Spermatophyta</taxon>
        <taxon>Magnoliopsida</taxon>
        <taxon>eudicotyledons</taxon>
        <taxon>Gunneridae</taxon>
        <taxon>Pentapetalae</taxon>
        <taxon>asterids</taxon>
        <taxon>campanulids</taxon>
        <taxon>Asterales</taxon>
        <taxon>Asteraceae</taxon>
        <taxon>Asteroideae</taxon>
        <taxon>Anthemideae</taxon>
        <taxon>Anthemidinae</taxon>
        <taxon>Tanacetum</taxon>
    </lineage>
</organism>
<keyword evidence="1" id="KW-0175">Coiled coil</keyword>
<reference evidence="2" key="1">
    <citation type="journal article" date="2022" name="Int. J. Mol. Sci.">
        <title>Draft Genome of Tanacetum Coccineum: Genomic Comparison of Closely Related Tanacetum-Family Plants.</title>
        <authorList>
            <person name="Yamashiro T."/>
            <person name="Shiraishi A."/>
            <person name="Nakayama K."/>
            <person name="Satake H."/>
        </authorList>
    </citation>
    <scope>NUCLEOTIDE SEQUENCE</scope>
</reference>
<feature type="coiled-coil region" evidence="1">
    <location>
        <begin position="463"/>
        <end position="490"/>
    </location>
</feature>
<evidence type="ECO:0000313" key="2">
    <source>
        <dbReference type="EMBL" id="GJS76675.1"/>
    </source>
</evidence>
<name>A0ABQ4YI78_9ASTR</name>
<sequence length="560" mass="63554">MIESFSSSPIPVKDSDSFMEEIDIFLITDDSIPPGIDSNGYDSEEDNLFLKYEPDPGELTRVVMEDIYGEPRVHMPNVLPTHPTICQDLDFTISTDFSGSDLVVSFPFGNRNKTFDLGISIKVQSKRFLSLNKCSISFISDPLSPVLETLLLFSSEIEDKVFNPGILVLKEEKSPHLLSHQGFKVFKIIHNFLNESPMMIYGADMPILDDSPDYEDSHARGSPRRRTLRYQDITLDSTHFDTDHDMFGVHDLDGDEVFVTEESMDNATTIASTILVSAAKDLFDVDMTLAQALAELKNAKPKAVTTAATTTTTAVPRPKPKGLVIQEQEQASTPITSSKDKGKGIMVEEPLKMMKKDQVLFDEQEAIRLQAQFDEEARIAREKEEANAALIAQWNDIQDKVETDYELAQRLQAEEQEELIIEEKMEAQRIKEQKEGSKKAEAEVIESSSKRIGEELKSDKSKKEKLDEKVEAEVDDAKEAKELKQCLEDLEVLWRIVKARFKKTEPVNYMDTFLHLNLKTLFEHHVEDSIWKNQQGLVEVLNWKLFYSCGVHCVTVQFIV</sequence>
<reference evidence="2" key="2">
    <citation type="submission" date="2022-01" db="EMBL/GenBank/DDBJ databases">
        <authorList>
            <person name="Yamashiro T."/>
            <person name="Shiraishi A."/>
            <person name="Satake H."/>
            <person name="Nakayama K."/>
        </authorList>
    </citation>
    <scope>NUCLEOTIDE SEQUENCE</scope>
</reference>
<dbReference type="EMBL" id="BQNB010010392">
    <property type="protein sequence ID" value="GJS76675.1"/>
    <property type="molecule type" value="Genomic_DNA"/>
</dbReference>
<gene>
    <name evidence="2" type="ORF">Tco_0726556</name>
</gene>
<evidence type="ECO:0000313" key="3">
    <source>
        <dbReference type="Proteomes" id="UP001151760"/>
    </source>
</evidence>
<protein>
    <submittedName>
        <fullName evidence="2">Uncharacterized protein</fullName>
    </submittedName>
</protein>
<evidence type="ECO:0000256" key="1">
    <source>
        <dbReference type="SAM" id="Coils"/>
    </source>
</evidence>
<keyword evidence="3" id="KW-1185">Reference proteome</keyword>
<proteinExistence type="predicted"/>
<comment type="caution">
    <text evidence="2">The sequence shown here is derived from an EMBL/GenBank/DDBJ whole genome shotgun (WGS) entry which is preliminary data.</text>
</comment>
<dbReference type="Proteomes" id="UP001151760">
    <property type="component" value="Unassembled WGS sequence"/>
</dbReference>
<accession>A0ABQ4YI78</accession>